<protein>
    <submittedName>
        <fullName evidence="1">Uncharacterized protein</fullName>
    </submittedName>
</protein>
<reference evidence="1" key="1">
    <citation type="submission" date="2018-05" db="EMBL/GenBank/DDBJ databases">
        <authorList>
            <person name="Lanie J.A."/>
            <person name="Ng W.-L."/>
            <person name="Kazmierczak K.M."/>
            <person name="Andrzejewski T.M."/>
            <person name="Davidsen T.M."/>
            <person name="Wayne K.J."/>
            <person name="Tettelin H."/>
            <person name="Glass J.I."/>
            <person name="Rusch D."/>
            <person name="Podicherti R."/>
            <person name="Tsui H.-C.T."/>
            <person name="Winkler M.E."/>
        </authorList>
    </citation>
    <scope>NUCLEOTIDE SEQUENCE</scope>
</reference>
<dbReference type="EMBL" id="UINC01066497">
    <property type="protein sequence ID" value="SVB97271.1"/>
    <property type="molecule type" value="Genomic_DNA"/>
</dbReference>
<gene>
    <name evidence="1" type="ORF">METZ01_LOCUS250125</name>
</gene>
<accession>A0A382IF46</accession>
<proteinExistence type="predicted"/>
<feature type="non-terminal residue" evidence="1">
    <location>
        <position position="1"/>
    </location>
</feature>
<sequence>PFPHCAVCSRKGLCTFSGQYDDLMRENPTRRQSAL</sequence>
<evidence type="ECO:0000313" key="1">
    <source>
        <dbReference type="EMBL" id="SVB97271.1"/>
    </source>
</evidence>
<feature type="non-terminal residue" evidence="1">
    <location>
        <position position="35"/>
    </location>
</feature>
<organism evidence="1">
    <name type="scientific">marine metagenome</name>
    <dbReference type="NCBI Taxonomy" id="408172"/>
    <lineage>
        <taxon>unclassified sequences</taxon>
        <taxon>metagenomes</taxon>
        <taxon>ecological metagenomes</taxon>
    </lineage>
</organism>
<name>A0A382IF46_9ZZZZ</name>
<dbReference type="AlphaFoldDB" id="A0A382IF46"/>